<name>A0A831LUA6_9BACT</name>
<comment type="caution">
    <text evidence="1">The sequence shown here is derived from an EMBL/GenBank/DDBJ whole genome shotgun (WGS) entry which is preliminary data.</text>
</comment>
<protein>
    <submittedName>
        <fullName evidence="1">Four helix bundle protein</fullName>
    </submittedName>
</protein>
<dbReference type="Gene3D" id="1.20.1440.60">
    <property type="entry name" value="23S rRNA-intervening sequence"/>
    <property type="match status" value="1"/>
</dbReference>
<dbReference type="InterPro" id="IPR012657">
    <property type="entry name" value="23S_rRNA-intervening_sequence"/>
</dbReference>
<dbReference type="Pfam" id="PF05635">
    <property type="entry name" value="23S_rRNA_IVP"/>
    <property type="match status" value="1"/>
</dbReference>
<dbReference type="EMBL" id="DSDK01000400">
    <property type="protein sequence ID" value="HDR51415.1"/>
    <property type="molecule type" value="Genomic_DNA"/>
</dbReference>
<dbReference type="PANTHER" id="PTHR38471:SF2">
    <property type="entry name" value="FOUR HELIX BUNDLE PROTEIN"/>
    <property type="match status" value="1"/>
</dbReference>
<evidence type="ECO:0000313" key="1">
    <source>
        <dbReference type="EMBL" id="HDR51415.1"/>
    </source>
</evidence>
<organism evidence="1">
    <name type="scientific">Mariniphaga anaerophila</name>
    <dbReference type="NCBI Taxonomy" id="1484053"/>
    <lineage>
        <taxon>Bacteria</taxon>
        <taxon>Pseudomonadati</taxon>
        <taxon>Bacteroidota</taxon>
        <taxon>Bacteroidia</taxon>
        <taxon>Marinilabiliales</taxon>
        <taxon>Prolixibacteraceae</taxon>
        <taxon>Mariniphaga</taxon>
    </lineage>
</organism>
<gene>
    <name evidence="1" type="ORF">ENN90_07310</name>
</gene>
<dbReference type="PANTHER" id="PTHR38471">
    <property type="entry name" value="FOUR HELIX BUNDLE PROTEIN"/>
    <property type="match status" value="1"/>
</dbReference>
<accession>A0A831LUA6</accession>
<proteinExistence type="predicted"/>
<dbReference type="AlphaFoldDB" id="A0A831LUA6"/>
<dbReference type="Proteomes" id="UP000886047">
    <property type="component" value="Unassembled WGS sequence"/>
</dbReference>
<dbReference type="InterPro" id="IPR036583">
    <property type="entry name" value="23S_rRNA_IVS_sf"/>
</dbReference>
<dbReference type="NCBIfam" id="TIGR02436">
    <property type="entry name" value="four helix bundle protein"/>
    <property type="match status" value="1"/>
</dbReference>
<dbReference type="SUPFAM" id="SSF158446">
    <property type="entry name" value="IVS-encoded protein-like"/>
    <property type="match status" value="1"/>
</dbReference>
<reference evidence="1" key="1">
    <citation type="journal article" date="2020" name="mSystems">
        <title>Genome- and Community-Level Interaction Insights into Carbon Utilization and Element Cycling Functions of Hydrothermarchaeota in Hydrothermal Sediment.</title>
        <authorList>
            <person name="Zhou Z."/>
            <person name="Liu Y."/>
            <person name="Xu W."/>
            <person name="Pan J."/>
            <person name="Luo Z.H."/>
            <person name="Li M."/>
        </authorList>
    </citation>
    <scope>NUCLEOTIDE SEQUENCE [LARGE SCALE GENOMIC DNA]</scope>
    <source>
        <strain evidence="1">SpSt-1217</strain>
    </source>
</reference>
<sequence>MSSYLDLDIYKEAFDLSIKVHRYSLKLPKFELYEQGSQVRRSSKSIKDQISEGYGRRRYKADFIKFLVYAQASNDECQNQISTLMVLFPKMKEWENFLKKYNTLGMKINKFIQYVENNWKS</sequence>